<dbReference type="EMBL" id="JABBWM010000042">
    <property type="protein sequence ID" value="KAG2104104.1"/>
    <property type="molecule type" value="Genomic_DNA"/>
</dbReference>
<dbReference type="RefSeq" id="XP_041290809.1">
    <property type="nucleotide sequence ID" value="XM_041428974.1"/>
</dbReference>
<keyword evidence="2" id="KW-1185">Reference proteome</keyword>
<comment type="caution">
    <text evidence="1">The sequence shown here is derived from an EMBL/GenBank/DDBJ whole genome shotgun (WGS) entry which is preliminary data.</text>
</comment>
<accession>A0A9P7F4B9</accession>
<gene>
    <name evidence="1" type="ORF">F5147DRAFT_272867</name>
</gene>
<reference evidence="1" key="1">
    <citation type="journal article" date="2020" name="New Phytol.">
        <title>Comparative genomics reveals dynamic genome evolution in host specialist ectomycorrhizal fungi.</title>
        <authorList>
            <person name="Lofgren L.A."/>
            <person name="Nguyen N.H."/>
            <person name="Vilgalys R."/>
            <person name="Ruytinx J."/>
            <person name="Liao H.L."/>
            <person name="Branco S."/>
            <person name="Kuo A."/>
            <person name="LaButti K."/>
            <person name="Lipzen A."/>
            <person name="Andreopoulos W."/>
            <person name="Pangilinan J."/>
            <person name="Riley R."/>
            <person name="Hundley H."/>
            <person name="Na H."/>
            <person name="Barry K."/>
            <person name="Grigoriev I.V."/>
            <person name="Stajich J.E."/>
            <person name="Kennedy P.G."/>
        </authorList>
    </citation>
    <scope>NUCLEOTIDE SEQUENCE</scope>
    <source>
        <strain evidence="1">FC423</strain>
    </source>
</reference>
<dbReference type="AlphaFoldDB" id="A0A9P7F4B9"/>
<evidence type="ECO:0000313" key="1">
    <source>
        <dbReference type="EMBL" id="KAG2104104.1"/>
    </source>
</evidence>
<sequence>MDQLSAPSSVLSYRLTRALPHLVLAATHVWTVLCPNTSCPLMRTPRYCLYHYIHDLNYFMHGAVQIQYTYSSYQLIR</sequence>
<dbReference type="GeneID" id="64691233"/>
<organism evidence="1 2">
    <name type="scientific">Suillus discolor</name>
    <dbReference type="NCBI Taxonomy" id="1912936"/>
    <lineage>
        <taxon>Eukaryota</taxon>
        <taxon>Fungi</taxon>
        <taxon>Dikarya</taxon>
        <taxon>Basidiomycota</taxon>
        <taxon>Agaricomycotina</taxon>
        <taxon>Agaricomycetes</taxon>
        <taxon>Agaricomycetidae</taxon>
        <taxon>Boletales</taxon>
        <taxon>Suillineae</taxon>
        <taxon>Suillaceae</taxon>
        <taxon>Suillus</taxon>
    </lineage>
</organism>
<dbReference type="Proteomes" id="UP000823399">
    <property type="component" value="Unassembled WGS sequence"/>
</dbReference>
<name>A0A9P7F4B9_9AGAM</name>
<proteinExistence type="predicted"/>
<protein>
    <submittedName>
        <fullName evidence="1">Uncharacterized protein</fullName>
    </submittedName>
</protein>
<evidence type="ECO:0000313" key="2">
    <source>
        <dbReference type="Proteomes" id="UP000823399"/>
    </source>
</evidence>